<evidence type="ECO:0000313" key="2">
    <source>
        <dbReference type="Proteomes" id="UP001190465"/>
    </source>
</evidence>
<name>A0ABM9LA97_9MYCO</name>
<keyword evidence="2" id="KW-1185">Reference proteome</keyword>
<organism evidence="1 2">
    <name type="scientific">[Mycobacterium] burgundiense</name>
    <dbReference type="NCBI Taxonomy" id="3064286"/>
    <lineage>
        <taxon>Bacteria</taxon>
        <taxon>Bacillati</taxon>
        <taxon>Actinomycetota</taxon>
        <taxon>Actinomycetes</taxon>
        <taxon>Mycobacteriales</taxon>
        <taxon>Mycobacteriaceae</taxon>
        <taxon>Mycolicibacterium</taxon>
    </lineage>
</organism>
<proteinExistence type="predicted"/>
<evidence type="ECO:0000313" key="1">
    <source>
        <dbReference type="EMBL" id="CAJ1495592.1"/>
    </source>
</evidence>
<reference evidence="1 2" key="1">
    <citation type="submission" date="2023-08" db="EMBL/GenBank/DDBJ databases">
        <authorList>
            <person name="Folkvardsen B D."/>
            <person name="Norman A."/>
        </authorList>
    </citation>
    <scope>NUCLEOTIDE SEQUENCE [LARGE SCALE GENOMIC DNA]</scope>
    <source>
        <strain evidence="1 2">Mu0053</strain>
    </source>
</reference>
<accession>A0ABM9LA97</accession>
<gene>
    <name evidence="1" type="ORF">MU0053_000435</name>
</gene>
<dbReference type="InterPro" id="IPR019639">
    <property type="entry name" value="DUF2505"/>
</dbReference>
<dbReference type="EMBL" id="OY726397">
    <property type="protein sequence ID" value="CAJ1495592.1"/>
    <property type="molecule type" value="Genomic_DNA"/>
</dbReference>
<sequence>MPRSYDFTVDSPASVEQIHSAFASRDYWRARLSSFGGLGDLDSLTVDDDGAVTAVCVKDLRPDGLPGPAAKFFPREWRVVQSETWSPIGDGRVRGEVRLMSHGAPGSGSGSALLVPTRGGSRLKCNATVEFKVPLIGGQIENVMGRSLVQNISVLQQFTADWIKANA</sequence>
<dbReference type="RefSeq" id="WP_308480785.1">
    <property type="nucleotide sequence ID" value="NZ_OY726397.1"/>
</dbReference>
<dbReference type="Pfam" id="PF10698">
    <property type="entry name" value="DUF2505"/>
    <property type="match status" value="1"/>
</dbReference>
<protein>
    <submittedName>
        <fullName evidence="1">DUF2505 domain-containing protein</fullName>
    </submittedName>
</protein>
<dbReference type="Proteomes" id="UP001190465">
    <property type="component" value="Chromosome"/>
</dbReference>